<dbReference type="InterPro" id="IPR000944">
    <property type="entry name" value="Tscrpt_reg_Rrf2"/>
</dbReference>
<dbReference type="Proteomes" id="UP000019426">
    <property type="component" value="Chromosome M2/40_rep1"/>
</dbReference>
<dbReference type="eggNOG" id="COG1959">
    <property type="taxonomic scope" value="Bacteria"/>
</dbReference>
<evidence type="ECO:0000313" key="3">
    <source>
        <dbReference type="Proteomes" id="UP000019426"/>
    </source>
</evidence>
<dbReference type="InterPro" id="IPR036388">
    <property type="entry name" value="WH-like_DNA-bd_sf"/>
</dbReference>
<dbReference type="GO" id="GO:0003677">
    <property type="term" value="F:DNA binding"/>
    <property type="evidence" value="ECO:0007669"/>
    <property type="project" value="UniProtKB-KW"/>
</dbReference>
<proteinExistence type="predicted"/>
<dbReference type="KEGG" id="clt:CM240_1973"/>
<organism evidence="2 3">
    <name type="scientific">Clostridium bornimense</name>
    <dbReference type="NCBI Taxonomy" id="1216932"/>
    <lineage>
        <taxon>Bacteria</taxon>
        <taxon>Bacillati</taxon>
        <taxon>Bacillota</taxon>
        <taxon>Clostridia</taxon>
        <taxon>Eubacteriales</taxon>
        <taxon>Clostridiaceae</taxon>
        <taxon>Clostridium</taxon>
    </lineage>
</organism>
<dbReference type="PROSITE" id="PS51197">
    <property type="entry name" value="HTH_RRF2_2"/>
    <property type="match status" value="1"/>
</dbReference>
<name>W6RWS2_9CLOT</name>
<dbReference type="GO" id="GO:0005829">
    <property type="term" value="C:cytosol"/>
    <property type="evidence" value="ECO:0007669"/>
    <property type="project" value="TreeGrafter"/>
</dbReference>
<dbReference type="Gene3D" id="1.10.10.10">
    <property type="entry name" value="Winged helix-like DNA-binding domain superfamily/Winged helix DNA-binding domain"/>
    <property type="match status" value="1"/>
</dbReference>
<dbReference type="HOGENOM" id="CLU_107144_0_1_9"/>
<dbReference type="AlphaFoldDB" id="W6RWS2"/>
<keyword evidence="1" id="KW-0238">DNA-binding</keyword>
<dbReference type="InterPro" id="IPR036390">
    <property type="entry name" value="WH_DNA-bd_sf"/>
</dbReference>
<protein>
    <submittedName>
        <fullName evidence="2">Transcriptional regulator</fullName>
    </submittedName>
</protein>
<dbReference type="GO" id="GO:0003700">
    <property type="term" value="F:DNA-binding transcription factor activity"/>
    <property type="evidence" value="ECO:0007669"/>
    <property type="project" value="TreeGrafter"/>
</dbReference>
<dbReference type="PANTHER" id="PTHR33221:SF5">
    <property type="entry name" value="HTH-TYPE TRANSCRIPTIONAL REGULATOR ISCR"/>
    <property type="match status" value="1"/>
</dbReference>
<reference evidence="2 3" key="1">
    <citation type="submission" date="2013-11" db="EMBL/GenBank/DDBJ databases">
        <title>Complete genome sequence of Clostridum sp. M2/40.</title>
        <authorList>
            <person name="Wibberg D."/>
            <person name="Puehler A."/>
            <person name="Schlueter A."/>
        </authorList>
    </citation>
    <scope>NUCLEOTIDE SEQUENCE [LARGE SCALE GENOMIC DNA]</scope>
    <source>
        <strain evidence="3">M2/40</strain>
    </source>
</reference>
<dbReference type="SUPFAM" id="SSF46785">
    <property type="entry name" value="Winged helix' DNA-binding domain"/>
    <property type="match status" value="1"/>
</dbReference>
<dbReference type="Pfam" id="PF02082">
    <property type="entry name" value="Rrf2"/>
    <property type="match status" value="1"/>
</dbReference>
<dbReference type="EMBL" id="HG917868">
    <property type="protein sequence ID" value="CDM69131.1"/>
    <property type="molecule type" value="Genomic_DNA"/>
</dbReference>
<dbReference type="PATRIC" id="fig|1216932.3.peg.1972"/>
<keyword evidence="3" id="KW-1185">Reference proteome</keyword>
<accession>W6RWS2</accession>
<dbReference type="PROSITE" id="PS01332">
    <property type="entry name" value="HTH_RRF2_1"/>
    <property type="match status" value="1"/>
</dbReference>
<sequence length="163" mass="18167">MTTLLRFDKISSKVRTGVLKVKLSTKGRYGVKAMFCLATEYGDEPVSIKSISEKQNITVAYLEQLFAPLRKAGLIISIRGAQGGYKLAREPKDITVAQIMDVLEGPIEVSECLEDESKCSNLDCCATRSLWAKIKNSIDNVTQNVTLQDMIDESKKLMEKRSE</sequence>
<dbReference type="PANTHER" id="PTHR33221">
    <property type="entry name" value="WINGED HELIX-TURN-HELIX TRANSCRIPTIONAL REGULATOR, RRF2 FAMILY"/>
    <property type="match status" value="1"/>
</dbReference>
<dbReference type="STRING" id="1216932.CM240_1973"/>
<evidence type="ECO:0000256" key="1">
    <source>
        <dbReference type="ARBA" id="ARBA00023125"/>
    </source>
</evidence>
<dbReference type="InterPro" id="IPR030489">
    <property type="entry name" value="TR_Rrf2-type_CS"/>
</dbReference>
<dbReference type="NCBIfam" id="TIGR00738">
    <property type="entry name" value="rrf2_super"/>
    <property type="match status" value="1"/>
</dbReference>
<evidence type="ECO:0000313" key="2">
    <source>
        <dbReference type="EMBL" id="CDM69131.1"/>
    </source>
</evidence>
<gene>
    <name evidence="2" type="ORF">CM240_1973</name>
</gene>